<accession>A0AC35EYA6</accession>
<sequence length="68" mass="7367">MKAIIIVLLACILLNAIELHSVEAGLFGIDWGNVSPKCTISCAAYWTCIFKGGNDCKMPNNCVCEKFA</sequence>
<dbReference type="Proteomes" id="UP000887580">
    <property type="component" value="Unplaced"/>
</dbReference>
<evidence type="ECO:0000313" key="1">
    <source>
        <dbReference type="Proteomes" id="UP000887580"/>
    </source>
</evidence>
<dbReference type="WBParaSite" id="PS1159_v2.g11888.t1">
    <property type="protein sequence ID" value="PS1159_v2.g11888.t1"/>
    <property type="gene ID" value="PS1159_v2.g11888"/>
</dbReference>
<reference evidence="2" key="1">
    <citation type="submission" date="2022-11" db="UniProtKB">
        <authorList>
            <consortium name="WormBaseParasite"/>
        </authorList>
    </citation>
    <scope>IDENTIFICATION</scope>
</reference>
<organism evidence="1 2">
    <name type="scientific">Panagrolaimus sp. PS1159</name>
    <dbReference type="NCBI Taxonomy" id="55785"/>
    <lineage>
        <taxon>Eukaryota</taxon>
        <taxon>Metazoa</taxon>
        <taxon>Ecdysozoa</taxon>
        <taxon>Nematoda</taxon>
        <taxon>Chromadorea</taxon>
        <taxon>Rhabditida</taxon>
        <taxon>Tylenchina</taxon>
        <taxon>Panagrolaimomorpha</taxon>
        <taxon>Panagrolaimoidea</taxon>
        <taxon>Panagrolaimidae</taxon>
        <taxon>Panagrolaimus</taxon>
    </lineage>
</organism>
<protein>
    <submittedName>
        <fullName evidence="2">Uncharacterized protein</fullName>
    </submittedName>
</protein>
<evidence type="ECO:0000313" key="2">
    <source>
        <dbReference type="WBParaSite" id="PS1159_v2.g11888.t1"/>
    </source>
</evidence>
<name>A0AC35EYA6_9BILA</name>
<proteinExistence type="predicted"/>